<comment type="caution">
    <text evidence="1">The sequence shown here is derived from an EMBL/GenBank/DDBJ whole genome shotgun (WGS) entry which is preliminary data.</text>
</comment>
<proteinExistence type="predicted"/>
<keyword evidence="1" id="KW-0378">Hydrolase</keyword>
<dbReference type="Proteomes" id="UP000037685">
    <property type="component" value="Unassembled WGS sequence"/>
</dbReference>
<dbReference type="InterPro" id="IPR003737">
    <property type="entry name" value="GlcNAc_PI_deacetylase-related"/>
</dbReference>
<dbReference type="AlphaFoldDB" id="A0A0M9AEG7"/>
<dbReference type="InterPro" id="IPR024078">
    <property type="entry name" value="LmbE-like_dom_sf"/>
</dbReference>
<dbReference type="PANTHER" id="PTHR12993">
    <property type="entry name" value="N-ACETYLGLUCOSAMINYL-PHOSPHATIDYLINOSITOL DE-N-ACETYLASE-RELATED"/>
    <property type="match status" value="1"/>
</dbReference>
<dbReference type="Pfam" id="PF02585">
    <property type="entry name" value="PIG-L"/>
    <property type="match status" value="1"/>
</dbReference>
<dbReference type="InterPro" id="IPR023842">
    <property type="entry name" value="Bacillithiol_biosynth_BshB1"/>
</dbReference>
<name>A0A0M9AEG7_THEAQ</name>
<dbReference type="GO" id="GO:0071793">
    <property type="term" value="P:bacillithiol biosynthetic process"/>
    <property type="evidence" value="ECO:0007669"/>
    <property type="project" value="InterPro"/>
</dbReference>
<reference evidence="1 2" key="1">
    <citation type="submission" date="2015-07" db="EMBL/GenBank/DDBJ databases">
        <authorList>
            <person name="Noorani M."/>
        </authorList>
    </citation>
    <scope>NUCLEOTIDE SEQUENCE [LARGE SCALE GENOMIC DNA]</scope>
    <source>
        <strain evidence="2">ATCC 25104 / DSM 625 / JCM 10724 / NBRC 103206 / NCIMB 11243 / YT-1</strain>
    </source>
</reference>
<dbReference type="GO" id="GO:0016811">
    <property type="term" value="F:hydrolase activity, acting on carbon-nitrogen (but not peptide) bonds, in linear amides"/>
    <property type="evidence" value="ECO:0007669"/>
    <property type="project" value="TreeGrafter"/>
</dbReference>
<dbReference type="SUPFAM" id="SSF102588">
    <property type="entry name" value="LmbE-like"/>
    <property type="match status" value="1"/>
</dbReference>
<accession>A0A0M9AEG7</accession>
<dbReference type="Gene3D" id="3.40.50.10320">
    <property type="entry name" value="LmbE-like"/>
    <property type="match status" value="1"/>
</dbReference>
<dbReference type="GO" id="GO:0019213">
    <property type="term" value="F:deacetylase activity"/>
    <property type="evidence" value="ECO:0007669"/>
    <property type="project" value="InterPro"/>
</dbReference>
<dbReference type="EC" id="3.5.1.115" evidence="1"/>
<dbReference type="PANTHER" id="PTHR12993:SF30">
    <property type="entry name" value="N-ACETYL-ALPHA-D-GLUCOSAMINYL L-MALATE DEACETYLASE 1"/>
    <property type="match status" value="1"/>
</dbReference>
<dbReference type="RefSeq" id="WP_053767951.1">
    <property type="nucleotide sequence ID" value="NZ_LHCI01000106.1"/>
</dbReference>
<protein>
    <submittedName>
        <fullName evidence="1">Mycothiol S-conjugate amidase</fullName>
        <ecNumber evidence="1">3.5.1.115</ecNumber>
    </submittedName>
</protein>
<dbReference type="NCBIfam" id="TIGR04001">
    <property type="entry name" value="thiol_BshB1"/>
    <property type="match status" value="1"/>
</dbReference>
<dbReference type="EMBL" id="LHCI01000106">
    <property type="protein sequence ID" value="KOX90377.1"/>
    <property type="molecule type" value="Genomic_DNA"/>
</dbReference>
<evidence type="ECO:0000313" key="1">
    <source>
        <dbReference type="EMBL" id="KOX90377.1"/>
    </source>
</evidence>
<organism evidence="1 2">
    <name type="scientific">Thermus aquaticus</name>
    <dbReference type="NCBI Taxonomy" id="271"/>
    <lineage>
        <taxon>Bacteria</taxon>
        <taxon>Thermotogati</taxon>
        <taxon>Deinococcota</taxon>
        <taxon>Deinococci</taxon>
        <taxon>Thermales</taxon>
        <taxon>Thermaceae</taxon>
        <taxon>Thermus</taxon>
    </lineage>
</organism>
<sequence>MLDLLVLAPHPDDGELGCGGTLARAKAEGLSTGILDLTRGEMGTKGTPEEREKEVAEASRILGLDFRGNLGLPDGGLADIPEQRLLLAGALRRLRPRIVLAPLEADRHPDHTAAARLAVAAVHLAALPKAPLEGRPHRVERLFFYPGNHPFTPSFLVKISAFIDQWERAVLAYRSQFSGEAASETVGPKGVEARKAMRRYFGNYLGVDYAEPFISPLPILHVPWARS</sequence>
<evidence type="ECO:0000313" key="2">
    <source>
        <dbReference type="Proteomes" id="UP000037685"/>
    </source>
</evidence>
<dbReference type="PATRIC" id="fig|271.14.peg.1642"/>
<gene>
    <name evidence="1" type="primary">mca_2</name>
    <name evidence="1" type="ORF">BVI061214_01567</name>
</gene>